<keyword evidence="4" id="KW-0378">Hydrolase</keyword>
<dbReference type="PANTHER" id="PTHR23403">
    <property type="entry name" value="TREHALASE"/>
    <property type="match status" value="1"/>
</dbReference>
<dbReference type="Proteomes" id="UP001177023">
    <property type="component" value="Unassembled WGS sequence"/>
</dbReference>
<dbReference type="PANTHER" id="PTHR23403:SF12">
    <property type="entry name" value="TREHALASE"/>
    <property type="match status" value="1"/>
</dbReference>
<dbReference type="AlphaFoldDB" id="A0AA36D1Q6"/>
<protein>
    <recommendedName>
        <fullName evidence="3 4">Trehalase</fullName>
        <ecNumber evidence="2 4">3.2.1.28</ecNumber>
    </recommendedName>
    <alternativeName>
        <fullName evidence="4">Alpha-trehalose glucohydrolase</fullName>
    </alternativeName>
</protein>
<gene>
    <name evidence="5" type="ORF">MSPICULIGERA_LOCUS16536</name>
</gene>
<dbReference type="GO" id="GO:0004555">
    <property type="term" value="F:alpha,alpha-trehalase activity"/>
    <property type="evidence" value="ECO:0007669"/>
    <property type="project" value="UniProtKB-EC"/>
</dbReference>
<comment type="catalytic activity">
    <reaction evidence="4">
        <text>alpha,alpha-trehalose + H2O = alpha-D-glucose + beta-D-glucose</text>
        <dbReference type="Rhea" id="RHEA:32675"/>
        <dbReference type="ChEBI" id="CHEBI:15377"/>
        <dbReference type="ChEBI" id="CHEBI:15903"/>
        <dbReference type="ChEBI" id="CHEBI:16551"/>
        <dbReference type="ChEBI" id="CHEBI:17925"/>
        <dbReference type="EC" id="3.2.1.28"/>
    </reaction>
</comment>
<sequence length="578" mass="67049">MLYHVVTVLCQIYCTGPLLRAVQESRLFTDSKTFVDMPLKMDPVQTLRDFAQLDAKSIADPVILASFVASHFRPPGQELIACHPEDWSDFPLSFLRIKNYEQRRWALHLHRTWRDLCRRVRDEVRLQPELNSLLYVPYPFIIPGGRFREFYYWDTFWIVRGLLVSEMPVTAQGVIRNLAHMVQQHGFVPNGGRVYYLTRSQPPLLAHMVYDYFLSTGDIQFLIEMLDVLEKEFEFWVKHRTLTLNLGVDTHLAKTEAETKDDDPPKPIEKLEVFQYRVKMKVPRPESYREDMHLVEGIDDQARREEVWSDVAAAAETGWDFSTRWLSHNETSRHLLKTIRTHRLIPADLNAFMCANARILASIHEITGDFTRVSYYNERYRNLKKALQLLHWNETEGVWFDYDLDLKGHLTSYYISNAVPLWTRCFDDDEVPHRVHAYLQRTGAFNFTKGLPTSMMMASEQQWDKENAWPPMVHMVVEGFRLTGDAKLMKEAARLARVWLTASYQSFILTHAMFEKYNVSAMSDATGAGSGGEYEVQTGFGWTNGVILDLLDKFAEHSAASATPLWPVVYLCVAILML</sequence>
<evidence type="ECO:0000256" key="4">
    <source>
        <dbReference type="RuleBase" id="RU361180"/>
    </source>
</evidence>
<dbReference type="InterPro" id="IPR008928">
    <property type="entry name" value="6-hairpin_glycosidase_sf"/>
</dbReference>
<evidence type="ECO:0000313" key="6">
    <source>
        <dbReference type="Proteomes" id="UP001177023"/>
    </source>
</evidence>
<dbReference type="EC" id="3.2.1.28" evidence="2 4"/>
<dbReference type="Pfam" id="PF01204">
    <property type="entry name" value="Trehalase"/>
    <property type="match status" value="1"/>
</dbReference>
<name>A0AA36D1Q6_9BILA</name>
<evidence type="ECO:0000256" key="2">
    <source>
        <dbReference type="ARBA" id="ARBA00012757"/>
    </source>
</evidence>
<dbReference type="EMBL" id="CATQJA010002653">
    <property type="protein sequence ID" value="CAJ0578277.1"/>
    <property type="molecule type" value="Genomic_DNA"/>
</dbReference>
<dbReference type="GO" id="GO:0005993">
    <property type="term" value="P:trehalose catabolic process"/>
    <property type="evidence" value="ECO:0007669"/>
    <property type="project" value="TreeGrafter"/>
</dbReference>
<evidence type="ECO:0000256" key="3">
    <source>
        <dbReference type="ARBA" id="ARBA00019905"/>
    </source>
</evidence>
<proteinExistence type="inferred from homology"/>
<reference evidence="5" key="1">
    <citation type="submission" date="2023-06" db="EMBL/GenBank/DDBJ databases">
        <authorList>
            <person name="Delattre M."/>
        </authorList>
    </citation>
    <scope>NUCLEOTIDE SEQUENCE</scope>
    <source>
        <strain evidence="5">AF72</strain>
    </source>
</reference>
<dbReference type="InterPro" id="IPR001661">
    <property type="entry name" value="Glyco_hydro_37"/>
</dbReference>
<evidence type="ECO:0000313" key="5">
    <source>
        <dbReference type="EMBL" id="CAJ0578277.1"/>
    </source>
</evidence>
<keyword evidence="4" id="KW-0326">Glycosidase</keyword>
<comment type="similarity">
    <text evidence="1 4">Belongs to the glycosyl hydrolase 37 family.</text>
</comment>
<feature type="non-terminal residue" evidence="5">
    <location>
        <position position="578"/>
    </location>
</feature>
<dbReference type="InterPro" id="IPR012341">
    <property type="entry name" value="6hp_glycosidase-like_sf"/>
</dbReference>
<comment type="caution">
    <text evidence="5">The sequence shown here is derived from an EMBL/GenBank/DDBJ whole genome shotgun (WGS) entry which is preliminary data.</text>
</comment>
<dbReference type="Gene3D" id="1.50.10.10">
    <property type="match status" value="1"/>
</dbReference>
<evidence type="ECO:0000256" key="1">
    <source>
        <dbReference type="ARBA" id="ARBA00005615"/>
    </source>
</evidence>
<keyword evidence="6" id="KW-1185">Reference proteome</keyword>
<accession>A0AA36D1Q6</accession>
<organism evidence="5 6">
    <name type="scientific">Mesorhabditis spiculigera</name>
    <dbReference type="NCBI Taxonomy" id="96644"/>
    <lineage>
        <taxon>Eukaryota</taxon>
        <taxon>Metazoa</taxon>
        <taxon>Ecdysozoa</taxon>
        <taxon>Nematoda</taxon>
        <taxon>Chromadorea</taxon>
        <taxon>Rhabditida</taxon>
        <taxon>Rhabditina</taxon>
        <taxon>Rhabditomorpha</taxon>
        <taxon>Rhabditoidea</taxon>
        <taxon>Rhabditidae</taxon>
        <taxon>Mesorhabditinae</taxon>
        <taxon>Mesorhabditis</taxon>
    </lineage>
</organism>
<dbReference type="PRINTS" id="PR00744">
    <property type="entry name" value="GLHYDRLASE37"/>
</dbReference>
<dbReference type="SUPFAM" id="SSF48208">
    <property type="entry name" value="Six-hairpin glycosidases"/>
    <property type="match status" value="1"/>
</dbReference>